<feature type="region of interest" description="Disordered" evidence="7">
    <location>
        <begin position="188"/>
        <end position="210"/>
    </location>
</feature>
<comment type="subcellular location">
    <subcellularLocation>
        <location evidence="1">Nucleus</location>
    </subcellularLocation>
</comment>
<proteinExistence type="predicted"/>
<feature type="compositionally biased region" description="Low complexity" evidence="7">
    <location>
        <begin position="244"/>
        <end position="270"/>
    </location>
</feature>
<feature type="region of interest" description="Disordered" evidence="7">
    <location>
        <begin position="244"/>
        <end position="361"/>
    </location>
</feature>
<evidence type="ECO:0000256" key="6">
    <source>
        <dbReference type="PROSITE-ProRule" id="PRU00027"/>
    </source>
</evidence>
<keyword evidence="4" id="KW-0862">Zinc</keyword>
<dbReference type="PANTHER" id="PTHR23215">
    <property type="entry name" value="ZINC FINGER PROTEIN 207"/>
    <property type="match status" value="1"/>
</dbReference>
<dbReference type="PROSITE" id="PS00028">
    <property type="entry name" value="ZINC_FINGER_C2H2_1"/>
    <property type="match status" value="1"/>
</dbReference>
<gene>
    <name evidence="9" type="ORF">PCL_10127</name>
</gene>
<dbReference type="GO" id="GO:0003677">
    <property type="term" value="F:DNA binding"/>
    <property type="evidence" value="ECO:0007669"/>
    <property type="project" value="InterPro"/>
</dbReference>
<evidence type="ECO:0000313" key="9">
    <source>
        <dbReference type="EMBL" id="PWI73112.1"/>
    </source>
</evidence>
<dbReference type="GO" id="GO:0005634">
    <property type="term" value="C:nucleus"/>
    <property type="evidence" value="ECO:0007669"/>
    <property type="project" value="UniProtKB-SubCell"/>
</dbReference>
<evidence type="ECO:0000256" key="4">
    <source>
        <dbReference type="ARBA" id="ARBA00022833"/>
    </source>
</evidence>
<dbReference type="GO" id="GO:0008270">
    <property type="term" value="F:zinc ion binding"/>
    <property type="evidence" value="ECO:0007669"/>
    <property type="project" value="UniProtKB-KW"/>
</dbReference>
<dbReference type="Proteomes" id="UP000245956">
    <property type="component" value="Unassembled WGS sequence"/>
</dbReference>
<dbReference type="InterPro" id="IPR013087">
    <property type="entry name" value="Znf_C2H2_type"/>
</dbReference>
<feature type="domain" description="BED-type" evidence="8">
    <location>
        <begin position="76"/>
        <end position="142"/>
    </location>
</feature>
<accession>A0A2U3EF73</accession>
<dbReference type="PROSITE" id="PS50808">
    <property type="entry name" value="ZF_BED"/>
    <property type="match status" value="1"/>
</dbReference>
<evidence type="ECO:0000256" key="5">
    <source>
        <dbReference type="ARBA" id="ARBA00023242"/>
    </source>
</evidence>
<evidence type="ECO:0000256" key="1">
    <source>
        <dbReference type="ARBA" id="ARBA00004123"/>
    </source>
</evidence>
<dbReference type="PANTHER" id="PTHR23215:SF0">
    <property type="entry name" value="BUB3-INTERACTING AND GLEBS MOTIF-CONTAINING PROTEIN ZNF207"/>
    <property type="match status" value="1"/>
</dbReference>
<evidence type="ECO:0000256" key="2">
    <source>
        <dbReference type="ARBA" id="ARBA00022723"/>
    </source>
</evidence>
<evidence type="ECO:0000259" key="8">
    <source>
        <dbReference type="PROSITE" id="PS50808"/>
    </source>
</evidence>
<keyword evidence="2" id="KW-0479">Metal-binding</keyword>
<dbReference type="InterPro" id="IPR003656">
    <property type="entry name" value="Znf_BED"/>
</dbReference>
<dbReference type="CDD" id="cd20908">
    <property type="entry name" value="SUF4-like"/>
    <property type="match status" value="1"/>
</dbReference>
<feature type="compositionally biased region" description="Basic and acidic residues" evidence="7">
    <location>
        <begin position="320"/>
        <end position="334"/>
    </location>
</feature>
<evidence type="ECO:0000256" key="3">
    <source>
        <dbReference type="ARBA" id="ARBA00022771"/>
    </source>
</evidence>
<reference evidence="9 10" key="1">
    <citation type="journal article" date="2016" name="Front. Microbiol.">
        <title>Genome and transcriptome sequences reveal the specific parasitism of the nematophagous Purpureocillium lilacinum 36-1.</title>
        <authorList>
            <person name="Xie J."/>
            <person name="Li S."/>
            <person name="Mo C."/>
            <person name="Xiao X."/>
            <person name="Peng D."/>
            <person name="Wang G."/>
            <person name="Xiao Y."/>
        </authorList>
    </citation>
    <scope>NUCLEOTIDE SEQUENCE [LARGE SCALE GENOMIC DNA]</scope>
    <source>
        <strain evidence="9 10">36-1</strain>
    </source>
</reference>
<evidence type="ECO:0000313" key="10">
    <source>
        <dbReference type="Proteomes" id="UP000245956"/>
    </source>
</evidence>
<keyword evidence="3 6" id="KW-0863">Zinc-finger</keyword>
<protein>
    <recommendedName>
        <fullName evidence="8">BED-type domain-containing protein</fullName>
    </recommendedName>
</protein>
<dbReference type="AlphaFoldDB" id="A0A2U3EF73"/>
<keyword evidence="5" id="KW-0539">Nucleus</keyword>
<organism evidence="9 10">
    <name type="scientific">Purpureocillium lilacinum</name>
    <name type="common">Paecilomyces lilacinus</name>
    <dbReference type="NCBI Taxonomy" id="33203"/>
    <lineage>
        <taxon>Eukaryota</taxon>
        <taxon>Fungi</taxon>
        <taxon>Dikarya</taxon>
        <taxon>Ascomycota</taxon>
        <taxon>Pezizomycotina</taxon>
        <taxon>Sordariomycetes</taxon>
        <taxon>Hypocreomycetidae</taxon>
        <taxon>Hypocreales</taxon>
        <taxon>Ophiocordycipitaceae</taxon>
        <taxon>Purpureocillium</taxon>
    </lineage>
</organism>
<evidence type="ECO:0000256" key="7">
    <source>
        <dbReference type="SAM" id="MobiDB-lite"/>
    </source>
</evidence>
<name>A0A2U3EF73_PURLI</name>
<dbReference type="EMBL" id="LCWV01000005">
    <property type="protein sequence ID" value="PWI73112.1"/>
    <property type="molecule type" value="Genomic_DNA"/>
</dbReference>
<sequence length="457" mass="51327">MRRRDPFAYLAAFTQHTSHLPRPQASFVLSIRTSSIVLLRPVLAQRPDPSSTAALPRQDTTAIMGKKKRGHPDIEELLERPWCYYCERAFEDLKLLISHQKAKHFKCDRCHRRLNTAGVGADEHAGLAVHLNQVHKENLVQVENALTHRQGLDVEIFGMEGIPADILEQHRNHIIQTFYRAQENRRIATGNPVPGGQGSQPPRKKIKYESKEELVARLAEWRTKRRADKEAIAKGEPVAEQYNGQYQPQQQQQQQQGYEAGPYGYPAGGNLPARPPGSGVLPPAGLPPRPEGQAWNSTAAPSDDIDKMIRMAEAGIKPPGKADEGVGGDEGDKKAGKKEKKGRLFYDDPDTSPEEKMARMPRGGMSKAWAEEHPRCSRLGLLVGMKGQFGVWELMFAAFAANSELYDVYRTRNTAEEIRIVTFVDCAMFSVHKPTMRSKRMLVKVASLFFMECRTDR</sequence>
<comment type="caution">
    <text evidence="9">The sequence shown here is derived from an EMBL/GenBank/DDBJ whole genome shotgun (WGS) entry which is preliminary data.</text>
</comment>
<dbReference type="FunFam" id="3.30.160.60:FF:000354">
    <property type="entry name" value="C2H2 finger domain-containing protein"/>
    <property type="match status" value="1"/>
</dbReference>